<organism evidence="7 8">
    <name type="scientific">Mucilaginibacter ginkgonis</name>
    <dbReference type="NCBI Taxonomy" id="2682091"/>
    <lineage>
        <taxon>Bacteria</taxon>
        <taxon>Pseudomonadati</taxon>
        <taxon>Bacteroidota</taxon>
        <taxon>Sphingobacteriia</taxon>
        <taxon>Sphingobacteriales</taxon>
        <taxon>Sphingobacteriaceae</taxon>
        <taxon>Mucilaginibacter</taxon>
    </lineage>
</organism>
<evidence type="ECO:0000256" key="2">
    <source>
        <dbReference type="ARBA" id="ARBA00006046"/>
    </source>
</evidence>
<evidence type="ECO:0000313" key="7">
    <source>
        <dbReference type="EMBL" id="QQL49243.1"/>
    </source>
</evidence>
<dbReference type="InterPro" id="IPR014105">
    <property type="entry name" value="Carotenoid/retinoid_OxRdtase"/>
</dbReference>
<dbReference type="NCBIfam" id="TIGR02734">
    <property type="entry name" value="crtI_fam"/>
    <property type="match status" value="1"/>
</dbReference>
<dbReference type="Gene3D" id="3.50.50.60">
    <property type="entry name" value="FAD/NAD(P)-binding domain"/>
    <property type="match status" value="2"/>
</dbReference>
<keyword evidence="3 5" id="KW-0125">Carotenoid biosynthesis</keyword>
<gene>
    <name evidence="7" type="primary">crtI</name>
    <name evidence="7" type="ORF">GO620_013835</name>
</gene>
<evidence type="ECO:0000259" key="6">
    <source>
        <dbReference type="Pfam" id="PF01593"/>
    </source>
</evidence>
<keyword evidence="4 5" id="KW-0560">Oxidoreductase</keyword>
<keyword evidence="8" id="KW-1185">Reference proteome</keyword>
<dbReference type="Proteomes" id="UP000429232">
    <property type="component" value="Chromosome"/>
</dbReference>
<comment type="similarity">
    <text evidence="2 5">Belongs to the carotenoid/retinoid oxidoreductase family.</text>
</comment>
<protein>
    <submittedName>
        <fullName evidence="7">Phytoene desaturase</fullName>
    </submittedName>
</protein>
<dbReference type="InterPro" id="IPR036188">
    <property type="entry name" value="FAD/NAD-bd_sf"/>
</dbReference>
<dbReference type="PANTHER" id="PTHR43734">
    <property type="entry name" value="PHYTOENE DESATURASE"/>
    <property type="match status" value="1"/>
</dbReference>
<dbReference type="InterPro" id="IPR054840">
    <property type="entry name" value="hydcarot_desat_CrtD"/>
</dbReference>
<accession>A0A6I4I2S1</accession>
<dbReference type="GO" id="GO:0016491">
    <property type="term" value="F:oxidoreductase activity"/>
    <property type="evidence" value="ECO:0007669"/>
    <property type="project" value="UniProtKB-KW"/>
</dbReference>
<dbReference type="InterPro" id="IPR002937">
    <property type="entry name" value="Amino_oxidase"/>
</dbReference>
<dbReference type="NCBIfam" id="NF042421">
    <property type="entry name" value="hydcarot_desat_CrtD"/>
    <property type="match status" value="1"/>
</dbReference>
<sequence>MPKKKAIVIGAGIGGIGVAIRLAVKGYAVEVFEANSYAGGKLTWFEKDGYFFDAGPSLFTMPQYVDELFALAGKDPRAHFNFSRLDIICNYFFADGTNLIQHADQQKTADEFEKKTNEPAVSINTFLDNSRKIYNATHGIFLERSLHRLSTYFNRDAFASFSDLFKIDPMRTMHEANETAFSDARVVQFFDRYATYNGSNPYQAPATLNVIPHLENGLGAWFPEGGMRSITDSLVSLAESIGVKMNYNSPVEEITTKGQKVTGVIVNSITRNADVIVSNSDVWFTYNKLLKKRPELAPKKILQQERSSSALIFYWGINKQFVQLDLHNIFFSADYNTEFQHIWENKTISDDPTVYVNISSKCKPDDAPLGHENWFVMINVPANIGQDWDALITKARADIIKKLSAVLKRDIGALITCESVLDPRSIEGRTSSYQGSIYGSSSNSKFAAFLRHANRSSKLKNLFFCGGSVHPGGGIPLALLSAKIVSDWVPDPA</sequence>
<feature type="domain" description="Amine oxidase" evidence="6">
    <location>
        <begin position="13"/>
        <end position="486"/>
    </location>
</feature>
<evidence type="ECO:0000256" key="3">
    <source>
        <dbReference type="ARBA" id="ARBA00022746"/>
    </source>
</evidence>
<dbReference type="RefSeq" id="WP_157526982.1">
    <property type="nucleotide sequence ID" value="NZ_CP066775.1"/>
</dbReference>
<dbReference type="GO" id="GO:0016117">
    <property type="term" value="P:carotenoid biosynthetic process"/>
    <property type="evidence" value="ECO:0007669"/>
    <property type="project" value="UniProtKB-KW"/>
</dbReference>
<dbReference type="Pfam" id="PF01593">
    <property type="entry name" value="Amino_oxidase"/>
    <property type="match status" value="1"/>
</dbReference>
<evidence type="ECO:0000256" key="4">
    <source>
        <dbReference type="ARBA" id="ARBA00023002"/>
    </source>
</evidence>
<dbReference type="KEGG" id="mgik:GO620_013835"/>
<name>A0A6I4I2S1_9SPHI</name>
<evidence type="ECO:0000256" key="1">
    <source>
        <dbReference type="ARBA" id="ARBA00004829"/>
    </source>
</evidence>
<evidence type="ECO:0000313" key="8">
    <source>
        <dbReference type="Proteomes" id="UP000429232"/>
    </source>
</evidence>
<dbReference type="SUPFAM" id="SSF51905">
    <property type="entry name" value="FAD/NAD(P)-binding domain"/>
    <property type="match status" value="1"/>
</dbReference>
<comment type="pathway">
    <text evidence="1 5">Carotenoid biosynthesis.</text>
</comment>
<dbReference type="AlphaFoldDB" id="A0A6I4I2S1"/>
<evidence type="ECO:0000256" key="5">
    <source>
        <dbReference type="RuleBase" id="RU362075"/>
    </source>
</evidence>
<dbReference type="EMBL" id="CP066775">
    <property type="protein sequence ID" value="QQL49243.1"/>
    <property type="molecule type" value="Genomic_DNA"/>
</dbReference>
<proteinExistence type="inferred from homology"/>
<dbReference type="PANTHER" id="PTHR43734:SF7">
    <property type="entry name" value="4,4'-DIAPONEUROSPORENE OXYGENASE"/>
    <property type="match status" value="1"/>
</dbReference>
<reference evidence="7 8" key="1">
    <citation type="submission" date="2020-12" db="EMBL/GenBank/DDBJ databases">
        <title>HMF7856_wgs.fasta genome submission.</title>
        <authorList>
            <person name="Kang H."/>
            <person name="Kim H."/>
            <person name="Joh K."/>
        </authorList>
    </citation>
    <scope>NUCLEOTIDE SEQUENCE [LARGE SCALE GENOMIC DNA]</scope>
    <source>
        <strain evidence="7 8">HMF7856</strain>
    </source>
</reference>